<dbReference type="STRING" id="1122938.SAMN05660772_01422"/>
<reference evidence="2" key="1">
    <citation type="submission" date="2017-04" db="EMBL/GenBank/DDBJ databases">
        <authorList>
            <person name="Varghese N."/>
            <person name="Submissions S."/>
        </authorList>
    </citation>
    <scope>NUCLEOTIDE SEQUENCE [LARGE SCALE GENOMIC DNA]</scope>
    <source>
        <strain evidence="2">DSM 23072</strain>
    </source>
</reference>
<protein>
    <submittedName>
        <fullName evidence="1">Uncharacterized protein</fullName>
    </submittedName>
</protein>
<sequence>MYNILVIATYDSFLRSALILSKRINASKITVSINYTQKNQLSVKQLNDIGLTGEYKVLELYKLSKKDYAQYDIIILSIGNNLSRQFLTNFHRDFLSETDRPLLISIFAGVIFGQTDTILCKIDTDILLANCKQDTEIAKRLSELYNGNIEIINYGLINIDNRRFSSNKKEEKNIFFIDQVKIPYSRQERTYVLSKLIDFARSYPDKNVFIKSRVLPGEVTVHKDKYSYINLIKNFNDVPKNLSFRSENINDLYNEMDLCISFSSTVILEALYYKIPVAVISDLGILERYASNFFLDSGLLISFDKLISGNRVSVKHEWFDKYIDFIDHRDAVLSRTIKEKLISKKIYTKDDVLFGGAYAFKREGDIKQKAKKLIKHPILFFRDSKYLKAIKQAFKFT</sequence>
<evidence type="ECO:0000313" key="2">
    <source>
        <dbReference type="Proteomes" id="UP000192408"/>
    </source>
</evidence>
<dbReference type="RefSeq" id="WP_084258044.1">
    <property type="nucleotide sequence ID" value="NZ_FWWV01000067.1"/>
</dbReference>
<evidence type="ECO:0000313" key="1">
    <source>
        <dbReference type="EMBL" id="SMB89847.1"/>
    </source>
</evidence>
<gene>
    <name evidence="1" type="ORF">SAMN05660772_01422</name>
</gene>
<dbReference type="EMBL" id="FWWV01000067">
    <property type="protein sequence ID" value="SMB89847.1"/>
    <property type="molecule type" value="Genomic_DNA"/>
</dbReference>
<name>A0A1W1V8P8_9PAST</name>
<dbReference type="AlphaFoldDB" id="A0A1W1V8P8"/>
<dbReference type="Pfam" id="PF20471">
    <property type="entry name" value="DUF6716"/>
    <property type="match status" value="1"/>
</dbReference>
<dbReference type="SUPFAM" id="SSF53756">
    <property type="entry name" value="UDP-Glycosyltransferase/glycogen phosphorylase"/>
    <property type="match status" value="1"/>
</dbReference>
<keyword evidence="2" id="KW-1185">Reference proteome</keyword>
<dbReference type="Proteomes" id="UP000192408">
    <property type="component" value="Unassembled WGS sequence"/>
</dbReference>
<dbReference type="InterPro" id="IPR046561">
    <property type="entry name" value="DUF6716"/>
</dbReference>
<accession>A0A1W1V8P8</accession>
<organism evidence="1 2">
    <name type="scientific">Pasteurella testudinis DSM 23072</name>
    <dbReference type="NCBI Taxonomy" id="1122938"/>
    <lineage>
        <taxon>Bacteria</taxon>
        <taxon>Pseudomonadati</taxon>
        <taxon>Pseudomonadota</taxon>
        <taxon>Gammaproteobacteria</taxon>
        <taxon>Pasteurellales</taxon>
        <taxon>Pasteurellaceae</taxon>
        <taxon>Pasteurella</taxon>
    </lineage>
</organism>
<proteinExistence type="predicted"/>